<dbReference type="Gene3D" id="1.20.1560.10">
    <property type="entry name" value="ABC transporter type 1, transmembrane domain"/>
    <property type="match status" value="1"/>
</dbReference>
<keyword evidence="5 7" id="KW-1133">Transmembrane helix</keyword>
<feature type="transmembrane region" description="Helical" evidence="7">
    <location>
        <begin position="57"/>
        <end position="74"/>
    </location>
</feature>
<name>A0ABP3SDH8_9ACTN</name>
<evidence type="ECO:0008006" key="12">
    <source>
        <dbReference type="Google" id="ProtNLM"/>
    </source>
</evidence>
<dbReference type="InterPro" id="IPR014216">
    <property type="entry name" value="ABC_transptr_CydD"/>
</dbReference>
<dbReference type="NCBIfam" id="TIGR02857">
    <property type="entry name" value="CydD"/>
    <property type="match status" value="1"/>
</dbReference>
<keyword evidence="4" id="KW-0067">ATP-binding</keyword>
<evidence type="ECO:0000256" key="1">
    <source>
        <dbReference type="ARBA" id="ARBA00004651"/>
    </source>
</evidence>
<comment type="subcellular location">
    <subcellularLocation>
        <location evidence="1">Cell membrane</location>
        <topology evidence="1">Multi-pass membrane protein</topology>
    </subcellularLocation>
</comment>
<dbReference type="Pfam" id="PF00664">
    <property type="entry name" value="ABC_membrane"/>
    <property type="match status" value="1"/>
</dbReference>
<keyword evidence="6 7" id="KW-0472">Membrane</keyword>
<proteinExistence type="predicted"/>
<evidence type="ECO:0000256" key="4">
    <source>
        <dbReference type="ARBA" id="ARBA00022840"/>
    </source>
</evidence>
<evidence type="ECO:0000313" key="11">
    <source>
        <dbReference type="Proteomes" id="UP001500957"/>
    </source>
</evidence>
<dbReference type="RefSeq" id="WP_344607654.1">
    <property type="nucleotide sequence ID" value="NZ_BAAAHE010000038.1"/>
</dbReference>
<protein>
    <recommendedName>
        <fullName evidence="12">Thiol reductant ABC exporter subunit CydD</fullName>
    </recommendedName>
</protein>
<dbReference type="InterPro" id="IPR036640">
    <property type="entry name" value="ABC1_TM_sf"/>
</dbReference>
<dbReference type="PANTHER" id="PTHR24221">
    <property type="entry name" value="ATP-BINDING CASSETTE SUB-FAMILY B"/>
    <property type="match status" value="1"/>
</dbReference>
<comment type="caution">
    <text evidence="10">The sequence shown here is derived from an EMBL/GenBank/DDBJ whole genome shotgun (WGS) entry which is preliminary data.</text>
</comment>
<evidence type="ECO:0000256" key="6">
    <source>
        <dbReference type="ARBA" id="ARBA00023136"/>
    </source>
</evidence>
<evidence type="ECO:0000256" key="2">
    <source>
        <dbReference type="ARBA" id="ARBA00022692"/>
    </source>
</evidence>
<dbReference type="InterPro" id="IPR039421">
    <property type="entry name" value="Type_1_exporter"/>
</dbReference>
<dbReference type="SMART" id="SM00382">
    <property type="entry name" value="AAA"/>
    <property type="match status" value="1"/>
</dbReference>
<dbReference type="EMBL" id="BAAAHE010000038">
    <property type="protein sequence ID" value="GAA0630574.1"/>
    <property type="molecule type" value="Genomic_DNA"/>
</dbReference>
<dbReference type="Gene3D" id="3.40.50.300">
    <property type="entry name" value="P-loop containing nucleotide triphosphate hydrolases"/>
    <property type="match status" value="1"/>
</dbReference>
<gene>
    <name evidence="10" type="ORF">GCM10009547_37940</name>
</gene>
<evidence type="ECO:0000256" key="5">
    <source>
        <dbReference type="ARBA" id="ARBA00022989"/>
    </source>
</evidence>
<dbReference type="InterPro" id="IPR017871">
    <property type="entry name" value="ABC_transporter-like_CS"/>
</dbReference>
<accession>A0ABP3SDH8</accession>
<keyword evidence="11" id="KW-1185">Reference proteome</keyword>
<organism evidence="10 11">
    <name type="scientific">Sporichthya brevicatena</name>
    <dbReference type="NCBI Taxonomy" id="171442"/>
    <lineage>
        <taxon>Bacteria</taxon>
        <taxon>Bacillati</taxon>
        <taxon>Actinomycetota</taxon>
        <taxon>Actinomycetes</taxon>
        <taxon>Sporichthyales</taxon>
        <taxon>Sporichthyaceae</taxon>
        <taxon>Sporichthya</taxon>
    </lineage>
</organism>
<dbReference type="PANTHER" id="PTHR24221:SF590">
    <property type="entry name" value="COMPONENT LINKED WITH THE ASSEMBLY OF CYTOCHROME' TRANSPORT TRANSMEMBRANE ATP-BINDING PROTEIN ABC TRANSPORTER CYDD-RELATED"/>
    <property type="match status" value="1"/>
</dbReference>
<dbReference type="PROSITE" id="PS50893">
    <property type="entry name" value="ABC_TRANSPORTER_2"/>
    <property type="match status" value="1"/>
</dbReference>
<evidence type="ECO:0000256" key="3">
    <source>
        <dbReference type="ARBA" id="ARBA00022741"/>
    </source>
</evidence>
<keyword evidence="2 7" id="KW-0812">Transmembrane</keyword>
<feature type="domain" description="ABC transporter" evidence="8">
    <location>
        <begin position="331"/>
        <end position="552"/>
    </location>
</feature>
<dbReference type="InterPro" id="IPR011527">
    <property type="entry name" value="ABC1_TM_dom"/>
</dbReference>
<dbReference type="InterPro" id="IPR027417">
    <property type="entry name" value="P-loop_NTPase"/>
</dbReference>
<feature type="transmembrane region" description="Helical" evidence="7">
    <location>
        <begin position="20"/>
        <end position="45"/>
    </location>
</feature>
<dbReference type="SUPFAM" id="SSF90123">
    <property type="entry name" value="ABC transporter transmembrane region"/>
    <property type="match status" value="1"/>
</dbReference>
<dbReference type="PROSITE" id="PS00211">
    <property type="entry name" value="ABC_TRANSPORTER_1"/>
    <property type="match status" value="1"/>
</dbReference>
<dbReference type="CDD" id="cd18584">
    <property type="entry name" value="ABC_6TM_AarD_CydD"/>
    <property type="match status" value="1"/>
</dbReference>
<dbReference type="Proteomes" id="UP001500957">
    <property type="component" value="Unassembled WGS sequence"/>
</dbReference>
<reference evidence="11" key="1">
    <citation type="journal article" date="2019" name="Int. J. Syst. Evol. Microbiol.">
        <title>The Global Catalogue of Microorganisms (GCM) 10K type strain sequencing project: providing services to taxonomists for standard genome sequencing and annotation.</title>
        <authorList>
            <consortium name="The Broad Institute Genomics Platform"/>
            <consortium name="The Broad Institute Genome Sequencing Center for Infectious Disease"/>
            <person name="Wu L."/>
            <person name="Ma J."/>
        </authorList>
    </citation>
    <scope>NUCLEOTIDE SEQUENCE [LARGE SCALE GENOMIC DNA]</scope>
    <source>
        <strain evidence="11">JCM 10671</strain>
    </source>
</reference>
<feature type="domain" description="ABC transmembrane type-1" evidence="9">
    <location>
        <begin position="20"/>
        <end position="294"/>
    </location>
</feature>
<dbReference type="InterPro" id="IPR003439">
    <property type="entry name" value="ABC_transporter-like_ATP-bd"/>
</dbReference>
<dbReference type="InterPro" id="IPR003593">
    <property type="entry name" value="AAA+_ATPase"/>
</dbReference>
<dbReference type="SUPFAM" id="SSF52540">
    <property type="entry name" value="P-loop containing nucleoside triphosphate hydrolases"/>
    <property type="match status" value="1"/>
</dbReference>
<dbReference type="PROSITE" id="PS50929">
    <property type="entry name" value="ABC_TM1F"/>
    <property type="match status" value="1"/>
</dbReference>
<dbReference type="Pfam" id="PF00005">
    <property type="entry name" value="ABC_tran"/>
    <property type="match status" value="1"/>
</dbReference>
<feature type="transmembrane region" description="Helical" evidence="7">
    <location>
        <begin position="132"/>
        <end position="152"/>
    </location>
</feature>
<evidence type="ECO:0000256" key="7">
    <source>
        <dbReference type="SAM" id="Phobius"/>
    </source>
</evidence>
<feature type="transmembrane region" description="Helical" evidence="7">
    <location>
        <begin position="158"/>
        <end position="182"/>
    </location>
</feature>
<feature type="transmembrane region" description="Helical" evidence="7">
    <location>
        <begin position="237"/>
        <end position="257"/>
    </location>
</feature>
<keyword evidence="3" id="KW-0547">Nucleotide-binding</keyword>
<evidence type="ECO:0000259" key="9">
    <source>
        <dbReference type="PROSITE" id="PS50929"/>
    </source>
</evidence>
<evidence type="ECO:0000313" key="10">
    <source>
        <dbReference type="EMBL" id="GAA0630574.1"/>
    </source>
</evidence>
<evidence type="ECO:0000259" key="8">
    <source>
        <dbReference type="PROSITE" id="PS50893"/>
    </source>
</evidence>
<sequence length="552" mass="56859">MKPVDPRLARRTRSVRRHLVAGGVLAAGGAALTIAQAVLLATAIARSFTTGAGPVELRGVLLALAAVLLARAALAGLEDLLGRRAAGQVKAELRAQTLAAVAAGAGRGRPPGEIATLTSTGLDALDGYVGRYLPALTQVAVIPLIVLGGLIFTDVTAAATVAVTLPLIPLFLALVGLSTASYTQRQMHLLTRLGGHFADVVSGLPTLKAFRRSRAQAETIAEISNRYRVATLRTLRLAFLSSLVLELVATLSVALVAVGVGLRLVEGRLTLQTALTVLILAPEAYLPLRRLGALHHTSEEGLAAAAAALDLIDATPDAGGYRAAPNLDRGLTVTGLTVHHPDRDQPAPADLSLTVRPGELLAVTGSSGSGKSTLLRVLAGLTPAPAGAVHVGGTDLAELDADAWRSRVAWAGQQPFLFAGTLGDNIRLGRPTATDAEIASAAELAALGDLLARLPGGLATEVGEGGAGLSAGERRRVTLARAFLRDAPLLLLDEPTADLDAETERRIAAAIRSLAPARTVVVVTHRPVLRDLADRGVDLDGVPARPDVEVAA</sequence>